<keyword evidence="2" id="KW-1185">Reference proteome</keyword>
<accession>A0ABV5KW59</accession>
<dbReference type="Proteomes" id="UP001589747">
    <property type="component" value="Unassembled WGS sequence"/>
</dbReference>
<protein>
    <submittedName>
        <fullName evidence="1">Uncharacterized protein</fullName>
    </submittedName>
</protein>
<dbReference type="EMBL" id="JBHMDO010000042">
    <property type="protein sequence ID" value="MFB9329451.1"/>
    <property type="molecule type" value="Genomic_DNA"/>
</dbReference>
<evidence type="ECO:0000313" key="2">
    <source>
        <dbReference type="Proteomes" id="UP001589747"/>
    </source>
</evidence>
<organism evidence="1 2">
    <name type="scientific">Paenibacillus aurantiacus</name>
    <dbReference type="NCBI Taxonomy" id="1936118"/>
    <lineage>
        <taxon>Bacteria</taxon>
        <taxon>Bacillati</taxon>
        <taxon>Bacillota</taxon>
        <taxon>Bacilli</taxon>
        <taxon>Bacillales</taxon>
        <taxon>Paenibacillaceae</taxon>
        <taxon>Paenibacillus</taxon>
    </lineage>
</organism>
<evidence type="ECO:0000313" key="1">
    <source>
        <dbReference type="EMBL" id="MFB9329451.1"/>
    </source>
</evidence>
<comment type="caution">
    <text evidence="1">The sequence shown here is derived from an EMBL/GenBank/DDBJ whole genome shotgun (WGS) entry which is preliminary data.</text>
</comment>
<name>A0ABV5KW59_9BACL</name>
<proteinExistence type="predicted"/>
<sequence length="82" mass="9047">MERIGEQEVDDPANNRIAREQAEQVYRTLLEAGVATSGVRFDIVPGGRHHETTWQMLFPSAISWLSGNGGFDDPCSANRADT</sequence>
<dbReference type="RefSeq" id="WP_377499733.1">
    <property type="nucleotide sequence ID" value="NZ_JBHMDO010000042.1"/>
</dbReference>
<gene>
    <name evidence="1" type="ORF">ACFFSY_26230</name>
</gene>
<reference evidence="1 2" key="1">
    <citation type="submission" date="2024-09" db="EMBL/GenBank/DDBJ databases">
        <authorList>
            <person name="Sun Q."/>
            <person name="Mori K."/>
        </authorList>
    </citation>
    <scope>NUCLEOTIDE SEQUENCE [LARGE SCALE GENOMIC DNA]</scope>
    <source>
        <strain evidence="1 2">TISTR 2452</strain>
    </source>
</reference>